<evidence type="ECO:0000313" key="11">
    <source>
        <dbReference type="Proteomes" id="UP001162480"/>
    </source>
</evidence>
<evidence type="ECO:0008006" key="12">
    <source>
        <dbReference type="Google" id="ProtNLM"/>
    </source>
</evidence>
<keyword evidence="11" id="KW-1185">Reference proteome</keyword>
<keyword evidence="3" id="KW-0963">Cytoplasm</keyword>
<accession>A0AA36BUQ6</accession>
<evidence type="ECO:0000256" key="7">
    <source>
        <dbReference type="ARBA" id="ARBA00023306"/>
    </source>
</evidence>
<feature type="compositionally biased region" description="Basic and acidic residues" evidence="9">
    <location>
        <begin position="427"/>
        <end position="446"/>
    </location>
</feature>
<dbReference type="PANTHER" id="PTHR12955">
    <property type="entry name" value="SARCOMA ANTIGEN NY-SAR-95-RELATED"/>
    <property type="match status" value="1"/>
</dbReference>
<feature type="region of interest" description="Disordered" evidence="9">
    <location>
        <begin position="417"/>
        <end position="446"/>
    </location>
</feature>
<keyword evidence="6" id="KW-0539">Nucleus</keyword>
<organism evidence="10 11">
    <name type="scientific">Octopus vulgaris</name>
    <name type="common">Common octopus</name>
    <dbReference type="NCBI Taxonomy" id="6645"/>
    <lineage>
        <taxon>Eukaryota</taxon>
        <taxon>Metazoa</taxon>
        <taxon>Spiralia</taxon>
        <taxon>Lophotrochozoa</taxon>
        <taxon>Mollusca</taxon>
        <taxon>Cephalopoda</taxon>
        <taxon>Coleoidea</taxon>
        <taxon>Octopodiformes</taxon>
        <taxon>Octopoda</taxon>
        <taxon>Incirrata</taxon>
        <taxon>Octopodidae</taxon>
        <taxon>Octopus</taxon>
    </lineage>
</organism>
<keyword evidence="4" id="KW-0132">Cell division</keyword>
<evidence type="ECO:0000256" key="1">
    <source>
        <dbReference type="ARBA" id="ARBA00004123"/>
    </source>
</evidence>
<dbReference type="GO" id="GO:0005737">
    <property type="term" value="C:cytoplasm"/>
    <property type="evidence" value="ECO:0007669"/>
    <property type="project" value="UniProtKB-SubCell"/>
</dbReference>
<evidence type="ECO:0000256" key="6">
    <source>
        <dbReference type="ARBA" id="ARBA00023242"/>
    </source>
</evidence>
<dbReference type="InterPro" id="IPR019355">
    <property type="entry name" value="Cell_cycle_regulator_Mat89Bb"/>
</dbReference>
<dbReference type="Proteomes" id="UP001162480">
    <property type="component" value="Chromosome 24"/>
</dbReference>
<feature type="compositionally biased region" description="Polar residues" evidence="9">
    <location>
        <begin position="544"/>
        <end position="556"/>
    </location>
</feature>
<dbReference type="GO" id="GO:0051301">
    <property type="term" value="P:cell division"/>
    <property type="evidence" value="ECO:0007669"/>
    <property type="project" value="UniProtKB-KW"/>
</dbReference>
<dbReference type="PANTHER" id="PTHR12955:SF1">
    <property type="entry name" value="INTEGRATOR COMPLEX SUBUNIT 13"/>
    <property type="match status" value="1"/>
</dbReference>
<evidence type="ECO:0000256" key="9">
    <source>
        <dbReference type="SAM" id="MobiDB-lite"/>
    </source>
</evidence>
<proteinExistence type="inferred from homology"/>
<evidence type="ECO:0000256" key="5">
    <source>
        <dbReference type="ARBA" id="ARBA00022776"/>
    </source>
</evidence>
<sequence length="556" mass="62366">MFAAADADVPAAGAAWIDFMMRRQRTGETVMKTLHALSTFALNFSPLLPINHCDLVLVHIVPVGDEVKFSDKPLKEVSPQLSVEVHVTQAGRILYNKLAALVQQYYNLSSTTVTGIPMKEEQNASSSANYDVELLHPAVAHEELKRQGGHAEGLIIASKEGLPTDTVTLKWCTPKSNLVELHHCTSCHRITPVDVNSRPSSCLTNFLLGGRAVMLEQPRKSGTKVISHMLASHGGEIFIHTLSICRSILEDPPSISEGSGGRVTDYRITDFGEFMKENRLAPISTVPSPENGLLAIQRAKKHIERMTRYWPMVISDTLIFNMRQQIEPLPTLIMKEKIDEDDVMECRKVIFNILGMESRNDPFPTSVTGSRGKGPKREEQYRQFWNELETLIRCYSETSPMHEKVLECLIDCKKPTEDSRTLPSPKRSADKAFAKDKVDASESEQSWKEFDKFQKMTERERQEMNYGSSSKLEATSHKIKKTGSEDTFGRPSTDTPNFLAMWTNCLNSTQSKMHEEFIGRAEHEGSGPAELYPHLKEENVGESVDNTSPKNSTNKL</sequence>
<gene>
    <name evidence="10" type="ORF">OCTVUL_1B016374</name>
</gene>
<keyword evidence="7" id="KW-0131">Cell cycle</keyword>
<feature type="region of interest" description="Disordered" evidence="9">
    <location>
        <begin position="518"/>
        <end position="556"/>
    </location>
</feature>
<protein>
    <recommendedName>
        <fullName evidence="12">Protein asunder homolog</fullName>
    </recommendedName>
</protein>
<comment type="subcellular location">
    <subcellularLocation>
        <location evidence="2">Cytoplasm</location>
    </subcellularLocation>
    <subcellularLocation>
        <location evidence="1">Nucleus</location>
    </subcellularLocation>
</comment>
<dbReference type="GO" id="GO:0051642">
    <property type="term" value="P:centrosome localization"/>
    <property type="evidence" value="ECO:0007669"/>
    <property type="project" value="TreeGrafter"/>
</dbReference>
<evidence type="ECO:0000313" key="10">
    <source>
        <dbReference type="EMBL" id="CAI9740399.1"/>
    </source>
</evidence>
<feature type="region of interest" description="Disordered" evidence="9">
    <location>
        <begin position="460"/>
        <end position="494"/>
    </location>
</feature>
<reference evidence="10" key="1">
    <citation type="submission" date="2023-08" db="EMBL/GenBank/DDBJ databases">
        <authorList>
            <person name="Alioto T."/>
            <person name="Alioto T."/>
            <person name="Gomez Garrido J."/>
        </authorList>
    </citation>
    <scope>NUCLEOTIDE SEQUENCE</scope>
</reference>
<dbReference type="GO" id="GO:0032039">
    <property type="term" value="C:integrator complex"/>
    <property type="evidence" value="ECO:0007669"/>
    <property type="project" value="TreeGrafter"/>
</dbReference>
<evidence type="ECO:0000256" key="3">
    <source>
        <dbReference type="ARBA" id="ARBA00022490"/>
    </source>
</evidence>
<dbReference type="Pfam" id="PF10221">
    <property type="entry name" value="Mat89Bb"/>
    <property type="match status" value="1"/>
</dbReference>
<keyword evidence="5" id="KW-0498">Mitosis</keyword>
<evidence type="ECO:0000256" key="4">
    <source>
        <dbReference type="ARBA" id="ARBA00022618"/>
    </source>
</evidence>
<comment type="similarity">
    <text evidence="8">Belongs to the Integrator subunit 13 family.</text>
</comment>
<dbReference type="EMBL" id="OX597837">
    <property type="protein sequence ID" value="CAI9740399.1"/>
    <property type="molecule type" value="Genomic_DNA"/>
</dbReference>
<name>A0AA36BUQ6_OCTVU</name>
<evidence type="ECO:0000256" key="2">
    <source>
        <dbReference type="ARBA" id="ARBA00004496"/>
    </source>
</evidence>
<dbReference type="GO" id="GO:0007346">
    <property type="term" value="P:regulation of mitotic cell cycle"/>
    <property type="evidence" value="ECO:0007669"/>
    <property type="project" value="TreeGrafter"/>
</dbReference>
<evidence type="ECO:0000256" key="8">
    <source>
        <dbReference type="ARBA" id="ARBA00061603"/>
    </source>
</evidence>
<dbReference type="AlphaFoldDB" id="A0AA36BUQ6"/>